<evidence type="ECO:0000313" key="8">
    <source>
        <dbReference type="EMBL" id="CAI9757160.1"/>
    </source>
</evidence>
<evidence type="ECO:0000256" key="4">
    <source>
        <dbReference type="ARBA" id="ARBA00074102"/>
    </source>
</evidence>
<dbReference type="GO" id="GO:0016706">
    <property type="term" value="F:2-oxoglutarate-dependent dioxygenase activity"/>
    <property type="evidence" value="ECO:0007669"/>
    <property type="project" value="UniProtKB-ARBA"/>
</dbReference>
<dbReference type="GO" id="GO:0002238">
    <property type="term" value="P:response to molecule of fungal origin"/>
    <property type="evidence" value="ECO:0007669"/>
    <property type="project" value="UniProtKB-ARBA"/>
</dbReference>
<evidence type="ECO:0000313" key="9">
    <source>
        <dbReference type="Proteomes" id="UP000834106"/>
    </source>
</evidence>
<dbReference type="GO" id="GO:0046872">
    <property type="term" value="F:metal ion binding"/>
    <property type="evidence" value="ECO:0007669"/>
    <property type="project" value="UniProtKB-KW"/>
</dbReference>
<evidence type="ECO:0000256" key="1">
    <source>
        <dbReference type="ARBA" id="ARBA00022723"/>
    </source>
</evidence>
<keyword evidence="6" id="KW-0560">Oxidoreductase</keyword>
<feature type="domain" description="Fe2OG dioxygenase" evidence="7">
    <location>
        <begin position="147"/>
        <end position="251"/>
    </location>
</feature>
<organism evidence="8 9">
    <name type="scientific">Fraxinus pennsylvanica</name>
    <dbReference type="NCBI Taxonomy" id="56036"/>
    <lineage>
        <taxon>Eukaryota</taxon>
        <taxon>Viridiplantae</taxon>
        <taxon>Streptophyta</taxon>
        <taxon>Embryophyta</taxon>
        <taxon>Tracheophyta</taxon>
        <taxon>Spermatophyta</taxon>
        <taxon>Magnoliopsida</taxon>
        <taxon>eudicotyledons</taxon>
        <taxon>Gunneridae</taxon>
        <taxon>Pentapetalae</taxon>
        <taxon>asterids</taxon>
        <taxon>lamiids</taxon>
        <taxon>Lamiales</taxon>
        <taxon>Oleaceae</taxon>
        <taxon>Oleeae</taxon>
        <taxon>Fraxinus</taxon>
    </lineage>
</organism>
<reference evidence="8" key="1">
    <citation type="submission" date="2023-05" db="EMBL/GenBank/DDBJ databases">
        <authorList>
            <person name="Huff M."/>
        </authorList>
    </citation>
    <scope>NUCLEOTIDE SEQUENCE</scope>
</reference>
<evidence type="ECO:0000259" key="7">
    <source>
        <dbReference type="PROSITE" id="PS51471"/>
    </source>
</evidence>
<dbReference type="PANTHER" id="PTHR47990">
    <property type="entry name" value="2-OXOGLUTARATE (2OG) AND FE(II)-DEPENDENT OXYGENASE SUPERFAMILY PROTEIN-RELATED"/>
    <property type="match status" value="1"/>
</dbReference>
<dbReference type="InterPro" id="IPR027443">
    <property type="entry name" value="IPNS-like_sf"/>
</dbReference>
<dbReference type="AlphaFoldDB" id="A0AAD1YU65"/>
<sequence length="362" mass="39959">MAAKGSAVPVIDLQDFSGLPKKLVRACEEWGCLRIVNHGVPMELMTEMKIVSRSLLDLPVEIKLRNSHPEHGKGYTPPNMPSPYLEGLNLYDMASSGAVDDFCAQVGASPHQREIIEKYAFAVYDLAQNLGSKLMEGLGLGRHELFKQWPCQLKMNKYNYSHETVGLTGAVTHTDPGFLTILQDDETVNGLEAVDKYTGELVSVDPIPGTLVVNVGDVAKVWSNGRFCNVKHRVQCYEPKIRTSIALFVLAPRDENVEALPQLVDVHHPRLYVPFHFEDYRKLRISTKSLTVLHFKIHSSPPTQADAGLSSSAVSSSSSLLLPALSSPSQSAHCEVRTISFFRVMFAAGMIKDCFCSPASCW</sequence>
<proteinExistence type="inferred from homology"/>
<gene>
    <name evidence="8" type="ORF">FPE_LOCUS4590</name>
</gene>
<dbReference type="Pfam" id="PF14226">
    <property type="entry name" value="DIOX_N"/>
    <property type="match status" value="1"/>
</dbReference>
<keyword evidence="1 6" id="KW-0479">Metal-binding</keyword>
<name>A0AAD1YU65_9LAMI</name>
<keyword evidence="2 6" id="KW-0408">Iron</keyword>
<dbReference type="InterPro" id="IPR026992">
    <property type="entry name" value="DIOX_N"/>
</dbReference>
<evidence type="ECO:0000256" key="6">
    <source>
        <dbReference type="RuleBase" id="RU003682"/>
    </source>
</evidence>
<evidence type="ECO:0000256" key="3">
    <source>
        <dbReference type="ARBA" id="ARBA00054658"/>
    </source>
</evidence>
<evidence type="ECO:0000256" key="5">
    <source>
        <dbReference type="ARBA" id="ARBA00076740"/>
    </source>
</evidence>
<dbReference type="GO" id="GO:0009805">
    <property type="term" value="P:coumarin biosynthetic process"/>
    <property type="evidence" value="ECO:0007669"/>
    <property type="project" value="UniProtKB-ARBA"/>
</dbReference>
<dbReference type="Proteomes" id="UP000834106">
    <property type="component" value="Chromosome 2"/>
</dbReference>
<dbReference type="EMBL" id="OU503037">
    <property type="protein sequence ID" value="CAI9757160.1"/>
    <property type="molecule type" value="Genomic_DNA"/>
</dbReference>
<keyword evidence="9" id="KW-1185">Reference proteome</keyword>
<dbReference type="Gene3D" id="2.60.120.330">
    <property type="entry name" value="B-lactam Antibiotic, Isopenicillin N Synthase, Chain"/>
    <property type="match status" value="1"/>
</dbReference>
<dbReference type="Pfam" id="PF03171">
    <property type="entry name" value="2OG-FeII_Oxy"/>
    <property type="match status" value="1"/>
</dbReference>
<dbReference type="InterPro" id="IPR044861">
    <property type="entry name" value="IPNS-like_FE2OG_OXY"/>
</dbReference>
<comment type="function">
    <text evidence="3">2-oxoglutarate-dependent dioxygenase essential for auxin catabolism and maintenance of auxin homeostasis in reproductive organs. Catalyzes the irreversible oxidation of indole-3-acetic acid (IAA) to the biologically inactive 2-oxoindole-3-acetic acid (OxIAA).</text>
</comment>
<dbReference type="FunFam" id="2.60.120.330:FF:000017">
    <property type="entry name" value="2-oxoglutarate-dependent dioxygenase DAO"/>
    <property type="match status" value="1"/>
</dbReference>
<dbReference type="InterPro" id="IPR005123">
    <property type="entry name" value="Oxoglu/Fe-dep_dioxygenase_dom"/>
</dbReference>
<dbReference type="InterPro" id="IPR050231">
    <property type="entry name" value="Iron_ascorbate_oxido_reductase"/>
</dbReference>
<dbReference type="SUPFAM" id="SSF51197">
    <property type="entry name" value="Clavaminate synthase-like"/>
    <property type="match status" value="1"/>
</dbReference>
<evidence type="ECO:0000256" key="2">
    <source>
        <dbReference type="ARBA" id="ARBA00023004"/>
    </source>
</evidence>
<dbReference type="PROSITE" id="PS51471">
    <property type="entry name" value="FE2OG_OXY"/>
    <property type="match status" value="1"/>
</dbReference>
<accession>A0AAD1YU65</accession>
<protein>
    <recommendedName>
        <fullName evidence="4">2-oxoglutarate-dependent dioxygenase DAO</fullName>
    </recommendedName>
    <alternativeName>
        <fullName evidence="5">Protein DIOXYGENASE FOR AUXIN OXIDATION</fullName>
    </alternativeName>
</protein>
<comment type="similarity">
    <text evidence="6">Belongs to the iron/ascorbate-dependent oxidoreductase family.</text>
</comment>